<dbReference type="AlphaFoldDB" id="A0YA68"/>
<accession>A0YA68</accession>
<name>A0YA68_9GAMM</name>
<dbReference type="Proteomes" id="UP000004931">
    <property type="component" value="Unassembled WGS sequence"/>
</dbReference>
<dbReference type="GO" id="GO:0016791">
    <property type="term" value="F:phosphatase activity"/>
    <property type="evidence" value="ECO:0007669"/>
    <property type="project" value="TreeGrafter"/>
</dbReference>
<dbReference type="PANTHER" id="PTHR48100">
    <property type="entry name" value="BROAD-SPECIFICITY PHOSPHATASE YOR283W-RELATED"/>
    <property type="match status" value="1"/>
</dbReference>
<organism evidence="1 2">
    <name type="scientific">marine gamma proteobacterium HTCC2143</name>
    <dbReference type="NCBI Taxonomy" id="247633"/>
    <lineage>
        <taxon>Bacteria</taxon>
        <taxon>Pseudomonadati</taxon>
        <taxon>Pseudomonadota</taxon>
        <taxon>Gammaproteobacteria</taxon>
        <taxon>Cellvibrionales</taxon>
        <taxon>Spongiibacteraceae</taxon>
        <taxon>BD1-7 clade</taxon>
    </lineage>
</organism>
<dbReference type="PANTHER" id="PTHR48100:SF62">
    <property type="entry name" value="GLUCOSYL-3-PHOSPHOGLYCERATE PHOSPHATASE"/>
    <property type="match status" value="1"/>
</dbReference>
<evidence type="ECO:0008006" key="3">
    <source>
        <dbReference type="Google" id="ProtNLM"/>
    </source>
</evidence>
<evidence type="ECO:0000313" key="1">
    <source>
        <dbReference type="EMBL" id="EAW33022.1"/>
    </source>
</evidence>
<proteinExistence type="predicted"/>
<dbReference type="STRING" id="247633.GP2143_17241"/>
<dbReference type="InterPro" id="IPR050275">
    <property type="entry name" value="PGM_Phosphatase"/>
</dbReference>
<dbReference type="EMBL" id="AAVT01000001">
    <property type="protein sequence ID" value="EAW33022.1"/>
    <property type="molecule type" value="Genomic_DNA"/>
</dbReference>
<dbReference type="GO" id="GO:0005737">
    <property type="term" value="C:cytoplasm"/>
    <property type="evidence" value="ECO:0007669"/>
    <property type="project" value="TreeGrafter"/>
</dbReference>
<dbReference type="Gene3D" id="3.40.50.1240">
    <property type="entry name" value="Phosphoglycerate mutase-like"/>
    <property type="match status" value="1"/>
</dbReference>
<gene>
    <name evidence="1" type="ORF">GP2143_17241</name>
</gene>
<dbReference type="Pfam" id="PF00300">
    <property type="entry name" value="His_Phos_1"/>
    <property type="match status" value="1"/>
</dbReference>
<dbReference type="eggNOG" id="COG0406">
    <property type="taxonomic scope" value="Bacteria"/>
</dbReference>
<evidence type="ECO:0000313" key="2">
    <source>
        <dbReference type="Proteomes" id="UP000004931"/>
    </source>
</evidence>
<dbReference type="InterPro" id="IPR013078">
    <property type="entry name" value="His_Pase_superF_clade-1"/>
</dbReference>
<protein>
    <recommendedName>
        <fullName evidence="3">Phosphoglycerate mutase</fullName>
    </recommendedName>
</protein>
<sequence length="182" mass="20280">MNIYLVRHGEAAAAWGTSSDPGLSEDGKLQAEKAAEQLLPSLDRNVDLVSSPLLRAQETATPFSKALAMDISLNDAFREIPSPVPFEERQAWLREFMGQGWSQQPELLTSWRDHMHSELLAMQKPTVIFTHFMVLNTIVGLLSGQEETVCFRPDNASITQIKHNGDSLELVSRGDELTTFVN</sequence>
<dbReference type="SUPFAM" id="SSF53254">
    <property type="entry name" value="Phosphoglycerate mutase-like"/>
    <property type="match status" value="1"/>
</dbReference>
<reference evidence="1 2" key="1">
    <citation type="journal article" date="2010" name="J. Bacteriol.">
        <title>Genome sequence of the oligotrophic marine Gammaproteobacterium HTCC2143, isolated from the Oregon Coast.</title>
        <authorList>
            <person name="Oh H.M."/>
            <person name="Kang I."/>
            <person name="Ferriera S."/>
            <person name="Giovannoni S.J."/>
            <person name="Cho J.C."/>
        </authorList>
    </citation>
    <scope>NUCLEOTIDE SEQUENCE [LARGE SCALE GENOMIC DNA]</scope>
    <source>
        <strain evidence="1 2">HTCC2143</strain>
    </source>
</reference>
<comment type="caution">
    <text evidence="1">The sequence shown here is derived from an EMBL/GenBank/DDBJ whole genome shotgun (WGS) entry which is preliminary data.</text>
</comment>
<keyword evidence="2" id="KW-1185">Reference proteome</keyword>
<dbReference type="CDD" id="cd07067">
    <property type="entry name" value="HP_PGM_like"/>
    <property type="match status" value="1"/>
</dbReference>
<dbReference type="SMART" id="SM00855">
    <property type="entry name" value="PGAM"/>
    <property type="match status" value="1"/>
</dbReference>
<dbReference type="InterPro" id="IPR029033">
    <property type="entry name" value="His_PPase_superfam"/>
</dbReference>